<proteinExistence type="predicted"/>
<gene>
    <name evidence="1" type="ORF">DNK49_20020</name>
</gene>
<dbReference type="AlphaFoldDB" id="A0A323UPA7"/>
<accession>A0A323UPA7</accession>
<reference evidence="1 2" key="1">
    <citation type="submission" date="2018-06" db="EMBL/GenBank/DDBJ databases">
        <title>Azoarcus communis strain SWub3 genome.</title>
        <authorList>
            <person name="Zorraquino Salvo V."/>
            <person name="Toubiana D."/>
            <person name="Blumwald E."/>
        </authorList>
    </citation>
    <scope>NUCLEOTIDE SEQUENCE [LARGE SCALE GENOMIC DNA]</scope>
    <source>
        <strain evidence="1 2">SWub3</strain>
    </source>
</reference>
<evidence type="ECO:0000313" key="1">
    <source>
        <dbReference type="EMBL" id="PZA14802.1"/>
    </source>
</evidence>
<keyword evidence="2" id="KW-1185">Reference proteome</keyword>
<evidence type="ECO:0000313" key="2">
    <source>
        <dbReference type="Proteomes" id="UP000248259"/>
    </source>
</evidence>
<organism evidence="1 2">
    <name type="scientific">Parazoarcus communis SWub3 = DSM 12120</name>
    <dbReference type="NCBI Taxonomy" id="1121029"/>
    <lineage>
        <taxon>Bacteria</taxon>
        <taxon>Pseudomonadati</taxon>
        <taxon>Pseudomonadota</taxon>
        <taxon>Betaproteobacteria</taxon>
        <taxon>Rhodocyclales</taxon>
        <taxon>Zoogloeaceae</taxon>
        <taxon>Parazoarcus</taxon>
    </lineage>
</organism>
<dbReference type="Proteomes" id="UP000248259">
    <property type="component" value="Unassembled WGS sequence"/>
</dbReference>
<protein>
    <recommendedName>
        <fullName evidence="3">N-acetyltransferase</fullName>
    </recommendedName>
</protein>
<comment type="caution">
    <text evidence="1">The sequence shown here is derived from an EMBL/GenBank/DDBJ whole genome shotgun (WGS) entry which is preliminary data.</text>
</comment>
<dbReference type="EMBL" id="QKOE01000022">
    <property type="protein sequence ID" value="PZA14802.1"/>
    <property type="molecule type" value="Genomic_DNA"/>
</dbReference>
<sequence length="217" mass="24307">MPRWARSPKPEPRAELRIDVVIAPETIEQDLAALHQRLHRPGDPVSQCATLPLNLPGLRVHHRVADGEDYIYVEDVLGRRLAGYTVFKRLVELDRRTDRHFRAPHSRYAAAYQRRGIATAVYEWGLARGDCFVSGARQSVGAHALWQALGRRHPLGFAEIRSKRLHDLASPPDEALMTALSTRMILLGSGWSAARLRALGLLHDAVGAEGERLLRRA</sequence>
<name>A0A323UPA7_9RHOO</name>
<dbReference type="OrthoDB" id="8962596at2"/>
<evidence type="ECO:0008006" key="3">
    <source>
        <dbReference type="Google" id="ProtNLM"/>
    </source>
</evidence>